<dbReference type="Gramene" id="RZC62048">
    <property type="protein sequence ID" value="RZC62048"/>
    <property type="gene ID" value="C5167_023824"/>
</dbReference>
<dbReference type="AlphaFoldDB" id="A0A4Y7JQG8"/>
<dbReference type="EMBL" id="CM010719">
    <property type="protein sequence ID" value="RZC62048.1"/>
    <property type="molecule type" value="Genomic_DNA"/>
</dbReference>
<evidence type="ECO:0000313" key="2">
    <source>
        <dbReference type="Proteomes" id="UP000316621"/>
    </source>
</evidence>
<organism evidence="1 2">
    <name type="scientific">Papaver somniferum</name>
    <name type="common">Opium poppy</name>
    <dbReference type="NCBI Taxonomy" id="3469"/>
    <lineage>
        <taxon>Eukaryota</taxon>
        <taxon>Viridiplantae</taxon>
        <taxon>Streptophyta</taxon>
        <taxon>Embryophyta</taxon>
        <taxon>Tracheophyta</taxon>
        <taxon>Spermatophyta</taxon>
        <taxon>Magnoliopsida</taxon>
        <taxon>Ranunculales</taxon>
        <taxon>Papaveraceae</taxon>
        <taxon>Papaveroideae</taxon>
        <taxon>Papaver</taxon>
    </lineage>
</organism>
<dbReference type="Proteomes" id="UP000316621">
    <property type="component" value="Chromosome 5"/>
</dbReference>
<sequence length="102" mass="11504">MVCVLIFKFGTGGVGKFNVLFGDYSVCVLKARDVSTLPLDIDEETQDRAITFLDVGRIVHTNPIRLRRQLNRGMLVSKSPLICIRYAIGNGKWVFSRVQMVE</sequence>
<protein>
    <submittedName>
        <fullName evidence="1">Uncharacterized protein</fullName>
    </submittedName>
</protein>
<reference evidence="1 2" key="1">
    <citation type="journal article" date="2018" name="Science">
        <title>The opium poppy genome and morphinan production.</title>
        <authorList>
            <person name="Guo L."/>
            <person name="Winzer T."/>
            <person name="Yang X."/>
            <person name="Li Y."/>
            <person name="Ning Z."/>
            <person name="He Z."/>
            <person name="Teodor R."/>
            <person name="Lu Y."/>
            <person name="Bowser T.A."/>
            <person name="Graham I.A."/>
            <person name="Ye K."/>
        </authorList>
    </citation>
    <scope>NUCLEOTIDE SEQUENCE [LARGE SCALE GENOMIC DNA]</scope>
    <source>
        <strain evidence="2">cv. HN1</strain>
        <tissue evidence="1">Leaves</tissue>
    </source>
</reference>
<evidence type="ECO:0000313" key="1">
    <source>
        <dbReference type="EMBL" id="RZC62048.1"/>
    </source>
</evidence>
<accession>A0A4Y7JQG8</accession>
<gene>
    <name evidence="1" type="ORF">C5167_023824</name>
</gene>
<proteinExistence type="predicted"/>
<keyword evidence="2" id="KW-1185">Reference proteome</keyword>
<name>A0A4Y7JQG8_PAPSO</name>